<dbReference type="OrthoDB" id="3995860at2759"/>
<comment type="subcellular location">
    <subcellularLocation>
        <location evidence="1">Endomembrane system</location>
    </subcellularLocation>
</comment>
<evidence type="ECO:0000256" key="4">
    <source>
        <dbReference type="ARBA" id="ARBA00023139"/>
    </source>
</evidence>
<evidence type="ECO:0000256" key="2">
    <source>
        <dbReference type="ARBA" id="ARBA00022707"/>
    </source>
</evidence>
<reference evidence="7 8" key="1">
    <citation type="submission" date="2020-12" db="EMBL/GenBank/DDBJ databases">
        <title>Effect of drift, selection, and recombination on the evolution of hybrid genomes in Candida yeast pathogens.</title>
        <authorList>
            <person name="Mixao V."/>
            <person name="Ksiezopolska E."/>
            <person name="Saus E."/>
            <person name="Boekhout T."/>
            <person name="Gacser A."/>
            <person name="Gabaldon T."/>
        </authorList>
    </citation>
    <scope>NUCLEOTIDE SEQUENCE [LARGE SCALE GENOMIC DNA]</scope>
    <source>
        <strain evidence="7 8">BP57</strain>
    </source>
</reference>
<keyword evidence="5" id="KW-0449">Lipoprotein</keyword>
<dbReference type="GO" id="GO:0001919">
    <property type="term" value="P:regulation of receptor recycling"/>
    <property type="evidence" value="ECO:0007669"/>
    <property type="project" value="InterPro"/>
</dbReference>
<dbReference type="GO" id="GO:0031902">
    <property type="term" value="C:late endosome membrane"/>
    <property type="evidence" value="ECO:0007669"/>
    <property type="project" value="InterPro"/>
</dbReference>
<dbReference type="GO" id="GO:0032008">
    <property type="term" value="P:positive regulation of TOR signaling"/>
    <property type="evidence" value="ECO:0007669"/>
    <property type="project" value="InterPro"/>
</dbReference>
<keyword evidence="8" id="KW-1185">Reference proteome</keyword>
<comment type="caution">
    <text evidence="7">The sequence shown here is derived from an EMBL/GenBank/DDBJ whole genome shotgun (WGS) entry which is preliminary data.</text>
</comment>
<keyword evidence="3" id="KW-0472">Membrane</keyword>
<sequence>MGLCLSCLNGNGNEDEYDETASLLRRSQQGGYDSLQEEELIKQEQRQQELNSIVNDLSENLIDVTSFLNKGSMSGIQSQSQSQLLPPQLSNSESFTRASNGESNGDKIGNEATRSFPYVYSQSDKEKVVEKMRKLPDSVRQGCQISTKEPLYLKF</sequence>
<dbReference type="RefSeq" id="XP_067546152.1">
    <property type="nucleotide sequence ID" value="XM_067693763.1"/>
</dbReference>
<evidence type="ECO:0000313" key="7">
    <source>
        <dbReference type="EMBL" id="KAG5417036.1"/>
    </source>
</evidence>
<evidence type="ECO:0000256" key="6">
    <source>
        <dbReference type="SAM" id="MobiDB-lite"/>
    </source>
</evidence>
<dbReference type="GO" id="GO:0071986">
    <property type="term" value="C:Ragulator complex"/>
    <property type="evidence" value="ECO:0007669"/>
    <property type="project" value="InterPro"/>
</dbReference>
<dbReference type="GeneID" id="93653298"/>
<feature type="compositionally biased region" description="Low complexity" evidence="6">
    <location>
        <begin position="77"/>
        <end position="92"/>
    </location>
</feature>
<dbReference type="GO" id="GO:0045121">
    <property type="term" value="C:membrane raft"/>
    <property type="evidence" value="ECO:0007669"/>
    <property type="project" value="InterPro"/>
</dbReference>
<dbReference type="InterPro" id="IPR028209">
    <property type="entry name" value="LAMTOR1/MEH1"/>
</dbReference>
<dbReference type="AlphaFoldDB" id="A0A8H8DAS7"/>
<dbReference type="SMART" id="SM01262">
    <property type="entry name" value="LAMTOR"/>
    <property type="match status" value="1"/>
</dbReference>
<dbReference type="GO" id="GO:0071230">
    <property type="term" value="P:cellular response to amino acid stimulus"/>
    <property type="evidence" value="ECO:0007669"/>
    <property type="project" value="InterPro"/>
</dbReference>
<dbReference type="GO" id="GO:0016197">
    <property type="term" value="P:endosomal transport"/>
    <property type="evidence" value="ECO:0007669"/>
    <property type="project" value="InterPro"/>
</dbReference>
<protein>
    <submittedName>
        <fullName evidence="7">Uncharacterized protein</fullName>
    </submittedName>
</protein>
<feature type="region of interest" description="Disordered" evidence="6">
    <location>
        <begin position="72"/>
        <end position="111"/>
    </location>
</feature>
<evidence type="ECO:0000256" key="5">
    <source>
        <dbReference type="ARBA" id="ARBA00023288"/>
    </source>
</evidence>
<keyword evidence="2" id="KW-0519">Myristate</keyword>
<gene>
    <name evidence="7" type="ORF">I9W82_004669</name>
</gene>
<evidence type="ECO:0000256" key="3">
    <source>
        <dbReference type="ARBA" id="ARBA00023136"/>
    </source>
</evidence>
<feature type="compositionally biased region" description="Polar residues" evidence="6">
    <location>
        <begin position="93"/>
        <end position="103"/>
    </location>
</feature>
<organism evidence="7 8">
    <name type="scientific">Candida metapsilosis</name>
    <dbReference type="NCBI Taxonomy" id="273372"/>
    <lineage>
        <taxon>Eukaryota</taxon>
        <taxon>Fungi</taxon>
        <taxon>Dikarya</taxon>
        <taxon>Ascomycota</taxon>
        <taxon>Saccharomycotina</taxon>
        <taxon>Pichiomycetes</taxon>
        <taxon>Debaryomycetaceae</taxon>
        <taxon>Candida/Lodderomyces clade</taxon>
        <taxon>Candida</taxon>
    </lineage>
</organism>
<accession>A0A8H8DAS7</accession>
<dbReference type="GO" id="GO:0043410">
    <property type="term" value="P:positive regulation of MAPK cascade"/>
    <property type="evidence" value="ECO:0007669"/>
    <property type="project" value="InterPro"/>
</dbReference>
<name>A0A8H8DAS7_9ASCO</name>
<dbReference type="Pfam" id="PF15454">
    <property type="entry name" value="LAMTOR"/>
    <property type="match status" value="1"/>
</dbReference>
<dbReference type="Proteomes" id="UP000669133">
    <property type="component" value="Unassembled WGS sequence"/>
</dbReference>
<evidence type="ECO:0000256" key="1">
    <source>
        <dbReference type="ARBA" id="ARBA00004308"/>
    </source>
</evidence>
<keyword evidence="4" id="KW-0564">Palmitate</keyword>
<proteinExistence type="predicted"/>
<evidence type="ECO:0000313" key="8">
    <source>
        <dbReference type="Proteomes" id="UP000669133"/>
    </source>
</evidence>
<dbReference type="EMBL" id="JAEOAQ010000007">
    <property type="protein sequence ID" value="KAG5417036.1"/>
    <property type="molecule type" value="Genomic_DNA"/>
</dbReference>